<dbReference type="PANTHER" id="PTHR46862">
    <property type="entry name" value="OS07G0661900 PROTEIN"/>
    <property type="match status" value="1"/>
</dbReference>
<evidence type="ECO:0000313" key="5">
    <source>
        <dbReference type="Proteomes" id="UP001374584"/>
    </source>
</evidence>
<keyword evidence="1" id="KW-0677">Repeat</keyword>
<reference evidence="4 5" key="1">
    <citation type="submission" date="2024-01" db="EMBL/GenBank/DDBJ databases">
        <title>The genomes of 5 underutilized Papilionoideae crops provide insights into root nodulation and disease resistanc.</title>
        <authorList>
            <person name="Jiang F."/>
        </authorList>
    </citation>
    <scope>NUCLEOTIDE SEQUENCE [LARGE SCALE GENOMIC DNA]</scope>
    <source>
        <strain evidence="4">JINMINGXINNONG_FW02</strain>
        <tissue evidence="4">Leaves</tissue>
    </source>
</reference>
<feature type="repeat" description="PPR" evidence="2">
    <location>
        <begin position="323"/>
        <end position="357"/>
    </location>
</feature>
<evidence type="ECO:0000256" key="1">
    <source>
        <dbReference type="ARBA" id="ARBA00022737"/>
    </source>
</evidence>
<dbReference type="InterPro" id="IPR033443">
    <property type="entry name" value="PROP1-like_PPR_dom"/>
</dbReference>
<dbReference type="Proteomes" id="UP001374584">
    <property type="component" value="Unassembled WGS sequence"/>
</dbReference>
<dbReference type="InterPro" id="IPR011990">
    <property type="entry name" value="TPR-like_helical_dom_sf"/>
</dbReference>
<keyword evidence="5" id="KW-1185">Reference proteome</keyword>
<protein>
    <recommendedName>
        <fullName evidence="3">PROP1-like PPR domain-containing protein</fullName>
    </recommendedName>
</protein>
<dbReference type="NCBIfam" id="TIGR00756">
    <property type="entry name" value="PPR"/>
    <property type="match status" value="3"/>
</dbReference>
<evidence type="ECO:0000313" key="4">
    <source>
        <dbReference type="EMBL" id="KAK7374065.1"/>
    </source>
</evidence>
<organism evidence="4 5">
    <name type="scientific">Phaseolus coccineus</name>
    <name type="common">Scarlet runner bean</name>
    <name type="synonym">Phaseolus multiflorus</name>
    <dbReference type="NCBI Taxonomy" id="3886"/>
    <lineage>
        <taxon>Eukaryota</taxon>
        <taxon>Viridiplantae</taxon>
        <taxon>Streptophyta</taxon>
        <taxon>Embryophyta</taxon>
        <taxon>Tracheophyta</taxon>
        <taxon>Spermatophyta</taxon>
        <taxon>Magnoliopsida</taxon>
        <taxon>eudicotyledons</taxon>
        <taxon>Gunneridae</taxon>
        <taxon>Pentapetalae</taxon>
        <taxon>rosids</taxon>
        <taxon>fabids</taxon>
        <taxon>Fabales</taxon>
        <taxon>Fabaceae</taxon>
        <taxon>Papilionoideae</taxon>
        <taxon>50 kb inversion clade</taxon>
        <taxon>NPAAA clade</taxon>
        <taxon>indigoferoid/millettioid clade</taxon>
        <taxon>Phaseoleae</taxon>
        <taxon>Phaseolus</taxon>
    </lineage>
</organism>
<proteinExistence type="predicted"/>
<feature type="repeat" description="PPR" evidence="2">
    <location>
        <begin position="358"/>
        <end position="392"/>
    </location>
</feature>
<evidence type="ECO:0000256" key="2">
    <source>
        <dbReference type="PROSITE-ProRule" id="PRU00708"/>
    </source>
</evidence>
<accession>A0AAN9NK89</accession>
<sequence length="462" mass="53267">MQCERTTRVFPKQLTAVLLIQWRHYSGLVFIELIETFHRALGDDRFWFCSNTSMMGTYCINNLVCNLSYPHYSITNCGVLTRRHSLCQNPIYFGLHKHHFDSVLAGIGMEEIVKEVSEENERRFRWIEVGKNVTIEQRQAISELPFRMSKRSKALMRQIICFSAEKGTISDLLESWVRIMNPIRADWLSVLKELRIMEHPVYLEVAKHAFQEESFDVNIRDYTKIIHYYGKHNLLEDAENFLTLMKQRGFVYDQVILTTMVHMYSKAGRHDQAKEYFEEIKSLREPLDKRSYGSIIMAYIRAGMPEEGENVLQEMEAQEITAGSEVYKALLRAYSMIGNAEGAQRVFDAIQLAGITPNDKMCSLVVNAYAMAGQSQKALIAFENMRRASIKPTDKCIASVLVAYEKESKINTALEFLQYLEKDGIMVGVEASAVLAKWFQKLGVVEEVELILRDFATSHQIR</sequence>
<dbReference type="Pfam" id="PF01535">
    <property type="entry name" value="PPR"/>
    <property type="match status" value="1"/>
</dbReference>
<dbReference type="AlphaFoldDB" id="A0AAN9NK89"/>
<feature type="repeat" description="PPR" evidence="2">
    <location>
        <begin position="218"/>
        <end position="252"/>
    </location>
</feature>
<name>A0AAN9NK89_PHACN</name>
<dbReference type="EMBL" id="JAYMYR010000003">
    <property type="protein sequence ID" value="KAK7374065.1"/>
    <property type="molecule type" value="Genomic_DNA"/>
</dbReference>
<comment type="caution">
    <text evidence="4">The sequence shown here is derived from an EMBL/GenBank/DDBJ whole genome shotgun (WGS) entry which is preliminary data.</text>
</comment>
<feature type="repeat" description="PPR" evidence="2">
    <location>
        <begin position="288"/>
        <end position="322"/>
    </location>
</feature>
<feature type="repeat" description="PPR" evidence="2">
    <location>
        <begin position="253"/>
        <end position="287"/>
    </location>
</feature>
<dbReference type="PROSITE" id="PS51375">
    <property type="entry name" value="PPR"/>
    <property type="match status" value="5"/>
</dbReference>
<gene>
    <name evidence="4" type="ORF">VNO80_07490</name>
</gene>
<evidence type="ECO:0000259" key="3">
    <source>
        <dbReference type="Pfam" id="PF17177"/>
    </source>
</evidence>
<dbReference type="Pfam" id="PF17177">
    <property type="entry name" value="PPR_long"/>
    <property type="match status" value="1"/>
</dbReference>
<dbReference type="Gene3D" id="1.25.40.10">
    <property type="entry name" value="Tetratricopeptide repeat domain"/>
    <property type="match status" value="2"/>
</dbReference>
<feature type="domain" description="PROP1-like PPR" evidence="3">
    <location>
        <begin position="235"/>
        <end position="341"/>
    </location>
</feature>
<dbReference type="InterPro" id="IPR002885">
    <property type="entry name" value="PPR_rpt"/>
</dbReference>
<dbReference type="PANTHER" id="PTHR46862:SF3">
    <property type="entry name" value="OS07G0661900 PROTEIN"/>
    <property type="match status" value="1"/>
</dbReference>